<dbReference type="EMBL" id="GBRH01189010">
    <property type="protein sequence ID" value="JAE08886.1"/>
    <property type="molecule type" value="Transcribed_RNA"/>
</dbReference>
<accession>A0A0A9FFH4</accession>
<sequence length="43" mass="5278">MTKKSKKSSASSHLDYMYIYFPYQLLDGKYAWRVTAWWIQKKE</sequence>
<dbReference type="AlphaFoldDB" id="A0A0A9FFH4"/>
<name>A0A0A9FFH4_ARUDO</name>
<reference evidence="1" key="2">
    <citation type="journal article" date="2015" name="Data Brief">
        <title>Shoot transcriptome of the giant reed, Arundo donax.</title>
        <authorList>
            <person name="Barrero R.A."/>
            <person name="Guerrero F.D."/>
            <person name="Moolhuijzen P."/>
            <person name="Goolsby J.A."/>
            <person name="Tidwell J."/>
            <person name="Bellgard S.E."/>
            <person name="Bellgard M.I."/>
        </authorList>
    </citation>
    <scope>NUCLEOTIDE SEQUENCE</scope>
    <source>
        <tissue evidence="1">Shoot tissue taken approximately 20 cm above the soil surface</tissue>
    </source>
</reference>
<protein>
    <submittedName>
        <fullName evidence="1">Uncharacterized protein</fullName>
    </submittedName>
</protein>
<evidence type="ECO:0000313" key="1">
    <source>
        <dbReference type="EMBL" id="JAE08886.1"/>
    </source>
</evidence>
<proteinExistence type="predicted"/>
<reference evidence="1" key="1">
    <citation type="submission" date="2014-09" db="EMBL/GenBank/DDBJ databases">
        <authorList>
            <person name="Magalhaes I.L.F."/>
            <person name="Oliveira U."/>
            <person name="Santos F.R."/>
            <person name="Vidigal T.H.D.A."/>
            <person name="Brescovit A.D."/>
            <person name="Santos A.J."/>
        </authorList>
    </citation>
    <scope>NUCLEOTIDE SEQUENCE</scope>
    <source>
        <tissue evidence="1">Shoot tissue taken approximately 20 cm above the soil surface</tissue>
    </source>
</reference>
<organism evidence="1">
    <name type="scientific">Arundo donax</name>
    <name type="common">Giant reed</name>
    <name type="synonym">Donax arundinaceus</name>
    <dbReference type="NCBI Taxonomy" id="35708"/>
    <lineage>
        <taxon>Eukaryota</taxon>
        <taxon>Viridiplantae</taxon>
        <taxon>Streptophyta</taxon>
        <taxon>Embryophyta</taxon>
        <taxon>Tracheophyta</taxon>
        <taxon>Spermatophyta</taxon>
        <taxon>Magnoliopsida</taxon>
        <taxon>Liliopsida</taxon>
        <taxon>Poales</taxon>
        <taxon>Poaceae</taxon>
        <taxon>PACMAD clade</taxon>
        <taxon>Arundinoideae</taxon>
        <taxon>Arundineae</taxon>
        <taxon>Arundo</taxon>
    </lineage>
</organism>